<accession>A0A843WRC1</accession>
<name>A0A843WRC1_COLES</name>
<dbReference type="EMBL" id="NMUH01003362">
    <property type="protein sequence ID" value="MQM05180.1"/>
    <property type="molecule type" value="Genomic_DNA"/>
</dbReference>
<evidence type="ECO:0000313" key="2">
    <source>
        <dbReference type="EMBL" id="MQM05180.1"/>
    </source>
</evidence>
<reference evidence="2" key="1">
    <citation type="submission" date="2017-07" db="EMBL/GenBank/DDBJ databases">
        <title>Taro Niue Genome Assembly and Annotation.</title>
        <authorList>
            <person name="Atibalentja N."/>
            <person name="Keating K."/>
            <person name="Fields C.J."/>
        </authorList>
    </citation>
    <scope>NUCLEOTIDE SEQUENCE</scope>
    <source>
        <strain evidence="2">Niue_2</strain>
        <tissue evidence="2">Leaf</tissue>
    </source>
</reference>
<keyword evidence="1" id="KW-0472">Membrane</keyword>
<comment type="caution">
    <text evidence="2">The sequence shown here is derived from an EMBL/GenBank/DDBJ whole genome shotgun (WGS) entry which is preliminary data.</text>
</comment>
<organism evidence="2 3">
    <name type="scientific">Colocasia esculenta</name>
    <name type="common">Wild taro</name>
    <name type="synonym">Arum esculentum</name>
    <dbReference type="NCBI Taxonomy" id="4460"/>
    <lineage>
        <taxon>Eukaryota</taxon>
        <taxon>Viridiplantae</taxon>
        <taxon>Streptophyta</taxon>
        <taxon>Embryophyta</taxon>
        <taxon>Tracheophyta</taxon>
        <taxon>Spermatophyta</taxon>
        <taxon>Magnoliopsida</taxon>
        <taxon>Liliopsida</taxon>
        <taxon>Araceae</taxon>
        <taxon>Aroideae</taxon>
        <taxon>Colocasieae</taxon>
        <taxon>Colocasia</taxon>
    </lineage>
</organism>
<keyword evidence="3" id="KW-1185">Reference proteome</keyword>
<feature type="transmembrane region" description="Helical" evidence="1">
    <location>
        <begin position="42"/>
        <end position="62"/>
    </location>
</feature>
<evidence type="ECO:0000313" key="3">
    <source>
        <dbReference type="Proteomes" id="UP000652761"/>
    </source>
</evidence>
<proteinExistence type="predicted"/>
<dbReference type="Proteomes" id="UP000652761">
    <property type="component" value="Unassembled WGS sequence"/>
</dbReference>
<feature type="transmembrane region" description="Helical" evidence="1">
    <location>
        <begin position="12"/>
        <end position="30"/>
    </location>
</feature>
<protein>
    <submittedName>
        <fullName evidence="2">Uncharacterized protein</fullName>
    </submittedName>
</protein>
<keyword evidence="1" id="KW-1133">Transmembrane helix</keyword>
<sequence length="70" mass="7886">MVPSLHSTVFLSLSPPPCSLGLLLLLLSLYSISPPFSGVDRFWWLFSFAFLPVCGWSCSQISPRMLFYDN</sequence>
<evidence type="ECO:0000256" key="1">
    <source>
        <dbReference type="SAM" id="Phobius"/>
    </source>
</evidence>
<gene>
    <name evidence="2" type="ORF">Taro_037978</name>
</gene>
<dbReference type="AlphaFoldDB" id="A0A843WRC1"/>
<keyword evidence="1" id="KW-0812">Transmembrane</keyword>